<dbReference type="Proteomes" id="UP001281410">
    <property type="component" value="Unassembled WGS sequence"/>
</dbReference>
<feature type="domain" description="EamA" evidence="8">
    <location>
        <begin position="24"/>
        <end position="164"/>
    </location>
</feature>
<accession>A0AAD9ZUK9</accession>
<comment type="similarity">
    <text evidence="2 6">Belongs to the drug/metabolite transporter (DMT) superfamily. Plant drug/metabolite exporter (P-DME) (TC 2.A.7.4) family.</text>
</comment>
<keyword evidence="3 6" id="KW-0812">Transmembrane</keyword>
<comment type="subcellular location">
    <subcellularLocation>
        <location evidence="1 6">Membrane</location>
        <topology evidence="1 6">Multi-pass membrane protein</topology>
    </subcellularLocation>
</comment>
<dbReference type="Pfam" id="PF00892">
    <property type="entry name" value="EamA"/>
    <property type="match status" value="2"/>
</dbReference>
<evidence type="ECO:0000256" key="3">
    <source>
        <dbReference type="ARBA" id="ARBA00022692"/>
    </source>
</evidence>
<feature type="transmembrane region" description="Helical" evidence="6">
    <location>
        <begin position="312"/>
        <end position="330"/>
    </location>
</feature>
<feature type="transmembrane region" description="Helical" evidence="6">
    <location>
        <begin position="249"/>
        <end position="274"/>
    </location>
</feature>
<gene>
    <name evidence="9" type="ORF">Dsin_024890</name>
</gene>
<evidence type="ECO:0000313" key="9">
    <source>
        <dbReference type="EMBL" id="KAK3193580.1"/>
    </source>
</evidence>
<evidence type="ECO:0000256" key="5">
    <source>
        <dbReference type="ARBA" id="ARBA00023136"/>
    </source>
</evidence>
<feature type="transmembrane region" description="Helical" evidence="6">
    <location>
        <begin position="286"/>
        <end position="306"/>
    </location>
</feature>
<feature type="transmembrane region" description="Helical" evidence="6">
    <location>
        <begin position="57"/>
        <end position="73"/>
    </location>
</feature>
<dbReference type="AlphaFoldDB" id="A0AAD9ZUK9"/>
<evidence type="ECO:0000259" key="8">
    <source>
        <dbReference type="Pfam" id="PF00892"/>
    </source>
</evidence>
<keyword evidence="10" id="KW-1185">Reference proteome</keyword>
<evidence type="ECO:0000256" key="2">
    <source>
        <dbReference type="ARBA" id="ARBA00007635"/>
    </source>
</evidence>
<dbReference type="EMBL" id="JANJYJ010000008">
    <property type="protein sequence ID" value="KAK3193580.1"/>
    <property type="molecule type" value="Genomic_DNA"/>
</dbReference>
<organism evidence="9 10">
    <name type="scientific">Dipteronia sinensis</name>
    <dbReference type="NCBI Taxonomy" id="43782"/>
    <lineage>
        <taxon>Eukaryota</taxon>
        <taxon>Viridiplantae</taxon>
        <taxon>Streptophyta</taxon>
        <taxon>Embryophyta</taxon>
        <taxon>Tracheophyta</taxon>
        <taxon>Spermatophyta</taxon>
        <taxon>Magnoliopsida</taxon>
        <taxon>eudicotyledons</taxon>
        <taxon>Gunneridae</taxon>
        <taxon>Pentapetalae</taxon>
        <taxon>rosids</taxon>
        <taxon>malvids</taxon>
        <taxon>Sapindales</taxon>
        <taxon>Sapindaceae</taxon>
        <taxon>Hippocastanoideae</taxon>
        <taxon>Acereae</taxon>
        <taxon>Dipteronia</taxon>
    </lineage>
</organism>
<name>A0AAD9ZUK9_9ROSI</name>
<keyword evidence="4 6" id="KW-1133">Transmembrane helix</keyword>
<evidence type="ECO:0000256" key="7">
    <source>
        <dbReference type="SAM" id="MobiDB-lite"/>
    </source>
</evidence>
<feature type="transmembrane region" description="Helical" evidence="6">
    <location>
        <begin position="146"/>
        <end position="166"/>
    </location>
</feature>
<comment type="caution">
    <text evidence="9">The sequence shown here is derived from an EMBL/GenBank/DDBJ whole genome shotgun (WGS) entry which is preliminary data.</text>
</comment>
<protein>
    <recommendedName>
        <fullName evidence="6">WAT1-related protein</fullName>
    </recommendedName>
</protein>
<feature type="transmembrane region" description="Helical" evidence="6">
    <location>
        <begin position="222"/>
        <end position="243"/>
    </location>
</feature>
<feature type="transmembrane region" description="Helical" evidence="6">
    <location>
        <begin position="112"/>
        <end position="134"/>
    </location>
</feature>
<dbReference type="PANTHER" id="PTHR31218">
    <property type="entry name" value="WAT1-RELATED PROTEIN"/>
    <property type="match status" value="1"/>
</dbReference>
<feature type="domain" description="EamA" evidence="8">
    <location>
        <begin position="192"/>
        <end position="330"/>
    </location>
</feature>
<feature type="transmembrane region" description="Helical" evidence="6">
    <location>
        <begin position="85"/>
        <end position="106"/>
    </location>
</feature>
<feature type="transmembrane region" description="Helical" evidence="6">
    <location>
        <begin position="25"/>
        <end position="45"/>
    </location>
</feature>
<feature type="region of interest" description="Disordered" evidence="7">
    <location>
        <begin position="350"/>
        <end position="370"/>
    </location>
</feature>
<evidence type="ECO:0000256" key="4">
    <source>
        <dbReference type="ARBA" id="ARBA00022989"/>
    </source>
</evidence>
<dbReference type="InterPro" id="IPR037185">
    <property type="entry name" value="EmrE-like"/>
</dbReference>
<dbReference type="InterPro" id="IPR000620">
    <property type="entry name" value="EamA_dom"/>
</dbReference>
<dbReference type="GO" id="GO:0022857">
    <property type="term" value="F:transmembrane transporter activity"/>
    <property type="evidence" value="ECO:0007669"/>
    <property type="project" value="InterPro"/>
</dbReference>
<reference evidence="9" key="1">
    <citation type="journal article" date="2023" name="Plant J.">
        <title>Genome sequences and population genomics provide insights into the demographic history, inbreeding, and mutation load of two 'living fossil' tree species of Dipteronia.</title>
        <authorList>
            <person name="Feng Y."/>
            <person name="Comes H.P."/>
            <person name="Chen J."/>
            <person name="Zhu S."/>
            <person name="Lu R."/>
            <person name="Zhang X."/>
            <person name="Li P."/>
            <person name="Qiu J."/>
            <person name="Olsen K.M."/>
            <person name="Qiu Y."/>
        </authorList>
    </citation>
    <scope>NUCLEOTIDE SEQUENCE</scope>
    <source>
        <tissue evidence="9">Leaf</tissue>
    </source>
</reference>
<evidence type="ECO:0000256" key="6">
    <source>
        <dbReference type="RuleBase" id="RU363077"/>
    </source>
</evidence>
<feature type="transmembrane region" description="Helical" evidence="6">
    <location>
        <begin position="190"/>
        <end position="210"/>
    </location>
</feature>
<sequence>MTSHWGVMAFDICAFSKMKRFKPHLLMIVAQMCYTLLYFITQASFNKGLNPHVYVTYRHVVGGLVVFPFAYFLERKVRPKLTLALFLEIFLLSLLGIGLTVNMYFASLRYTSTTFVTSMVNTISSLTFIVAVILRMEIVDVRNPRGIAKIVGTIISLAGVMIMILYKGQAMQSLKGDLIHIGNNSTHEDWIKGSILTVTSCITWSVWYIMQGFTLKKYPAQLSLTVWINCIGGAQSAVFTVLIQHQPAAWLITSAIDFWSVIYGGAVCCGLTLFLQLHCIRHKGPVFVTIFNPLSTVMVTILAYFVVGDKLYMGRILGGAIVIAGLYALLWGKEKDQECINTQQKSVLQGDEHKELGKQISSSAETEEIP</sequence>
<evidence type="ECO:0000256" key="1">
    <source>
        <dbReference type="ARBA" id="ARBA00004141"/>
    </source>
</evidence>
<evidence type="ECO:0000313" key="10">
    <source>
        <dbReference type="Proteomes" id="UP001281410"/>
    </source>
</evidence>
<keyword evidence="5 6" id="KW-0472">Membrane</keyword>
<dbReference type="InterPro" id="IPR030184">
    <property type="entry name" value="WAT1-related"/>
</dbReference>
<proteinExistence type="inferred from homology"/>
<dbReference type="SUPFAM" id="SSF103481">
    <property type="entry name" value="Multidrug resistance efflux transporter EmrE"/>
    <property type="match status" value="2"/>
</dbReference>
<dbReference type="GO" id="GO:0016020">
    <property type="term" value="C:membrane"/>
    <property type="evidence" value="ECO:0007669"/>
    <property type="project" value="UniProtKB-SubCell"/>
</dbReference>